<gene>
    <name evidence="1" type="ORF">NOCA2270031</name>
</gene>
<dbReference type="EMBL" id="CZKA01000020">
    <property type="protein sequence ID" value="CUR55396.1"/>
    <property type="molecule type" value="Genomic_DNA"/>
</dbReference>
<evidence type="ECO:0000313" key="1">
    <source>
        <dbReference type="EMBL" id="CUR55396.1"/>
    </source>
</evidence>
<reference evidence="1" key="1">
    <citation type="submission" date="2015-08" db="EMBL/GenBank/DDBJ databases">
        <authorList>
            <person name="Babu N.S."/>
            <person name="Beckwith C.J."/>
            <person name="Beseler K.G."/>
            <person name="Brison A."/>
            <person name="Carone J.V."/>
            <person name="Caskin T.P."/>
            <person name="Diamond M."/>
            <person name="Durham M.E."/>
            <person name="Foxe J.M."/>
            <person name="Go M."/>
            <person name="Henderson B.A."/>
            <person name="Jones I.B."/>
            <person name="McGettigan J.A."/>
            <person name="Micheletti S.J."/>
            <person name="Nasrallah M.E."/>
            <person name="Ortiz D."/>
            <person name="Piller C.R."/>
            <person name="Privatt S.R."/>
            <person name="Schneider S.L."/>
            <person name="Sharp S."/>
            <person name="Smith T.C."/>
            <person name="Stanton J.D."/>
            <person name="Ullery H.E."/>
            <person name="Wilson R.J."/>
            <person name="Serrano M.G."/>
            <person name="Buck G."/>
            <person name="Lee V."/>
            <person name="Wang Y."/>
            <person name="Carvalho R."/>
            <person name="Voegtly L."/>
            <person name="Shi R."/>
            <person name="Duckworth R."/>
            <person name="Johnson A."/>
            <person name="Loviza R."/>
            <person name="Walstead R."/>
            <person name="Shah Z."/>
            <person name="Kiflezghi M."/>
            <person name="Wade K."/>
            <person name="Ball S.L."/>
            <person name="Bradley K.W."/>
            <person name="Asai D.J."/>
            <person name="Bowman C.A."/>
            <person name="Russell D.A."/>
            <person name="Pope W.H."/>
            <person name="Jacobs-Sera D."/>
            <person name="Hendrix R.W."/>
            <person name="Hatfull G.F."/>
        </authorList>
    </citation>
    <scope>NUCLEOTIDE SEQUENCE</scope>
</reference>
<dbReference type="AlphaFoldDB" id="A0A2P2C083"/>
<protein>
    <submittedName>
        <fullName evidence="1">Uncharacterized protein</fullName>
    </submittedName>
</protein>
<accession>A0A2P2C083</accession>
<name>A0A2P2C083_9ZZZZ</name>
<organism evidence="1">
    <name type="scientific">metagenome</name>
    <dbReference type="NCBI Taxonomy" id="256318"/>
    <lineage>
        <taxon>unclassified sequences</taxon>
        <taxon>metagenomes</taxon>
    </lineage>
</organism>
<sequence>MLVTPVIGARGRHFNGPASDAVTRRSDLRDLQTHEKKRRWITNSAGVYLLELAPVAG</sequence>
<proteinExistence type="predicted"/>